<protein>
    <submittedName>
        <fullName evidence="2">Uncharacterized protein</fullName>
    </submittedName>
</protein>
<proteinExistence type="predicted"/>
<dbReference type="AlphaFoldDB" id="A0A221P5N5"/>
<reference evidence="2 3" key="1">
    <citation type="submission" date="2017-07" db="EMBL/GenBank/DDBJ databases">
        <title>Genome sequence of Streptomyces pluripotens MUSC 137T.</title>
        <authorList>
            <person name="Ser H.-L."/>
            <person name="Lee L.-H."/>
        </authorList>
    </citation>
    <scope>NUCLEOTIDE SEQUENCE [LARGE SCALE GENOMIC DNA]</scope>
    <source>
        <strain evidence="2 3">MUSC 137</strain>
    </source>
</reference>
<dbReference type="EMBL" id="CP022433">
    <property type="protein sequence ID" value="ASN27569.1"/>
    <property type="molecule type" value="Genomic_DNA"/>
</dbReference>
<accession>A0A221P5N5</accession>
<dbReference type="KEGG" id="splu:LK06_028840"/>
<name>A0A221P5N5_9ACTN</name>
<dbReference type="OrthoDB" id="4320824at2"/>
<dbReference type="Proteomes" id="UP000031501">
    <property type="component" value="Chromosome"/>
</dbReference>
<sequence>MKRWSGHFHGFGPWVGPPDVYHSEGNRRPPHPDPPPPPRDDEDKEAVKRLQRYREVVATFTTSGLPPMMSGHWLLKRNQASVERTWTDASLAVDWMTKHYEDNPPLQSEDGKPTYGDLASKREYVLTVLPGGADVSWVYYTKSGNIVSLSVVCCPNIHHPDLVCPLPCAL</sequence>
<feature type="compositionally biased region" description="Basic and acidic residues" evidence="1">
    <location>
        <begin position="21"/>
        <end position="31"/>
    </location>
</feature>
<feature type="region of interest" description="Disordered" evidence="1">
    <location>
        <begin position="1"/>
        <end position="45"/>
    </location>
</feature>
<dbReference type="STRING" id="1355015.LK06_028840"/>
<evidence type="ECO:0000256" key="1">
    <source>
        <dbReference type="SAM" id="MobiDB-lite"/>
    </source>
</evidence>
<organism evidence="2 3">
    <name type="scientific">Streptomyces pluripotens</name>
    <dbReference type="NCBI Taxonomy" id="1355015"/>
    <lineage>
        <taxon>Bacteria</taxon>
        <taxon>Bacillati</taxon>
        <taxon>Actinomycetota</taxon>
        <taxon>Actinomycetes</taxon>
        <taxon>Kitasatosporales</taxon>
        <taxon>Streptomycetaceae</taxon>
        <taxon>Streptomyces</taxon>
    </lineage>
</organism>
<evidence type="ECO:0000313" key="3">
    <source>
        <dbReference type="Proteomes" id="UP000031501"/>
    </source>
</evidence>
<keyword evidence="3" id="KW-1185">Reference proteome</keyword>
<evidence type="ECO:0000313" key="2">
    <source>
        <dbReference type="EMBL" id="ASN27569.1"/>
    </source>
</evidence>
<gene>
    <name evidence="2" type="ORF">LK07_30010</name>
</gene>